<evidence type="ECO:0000256" key="4">
    <source>
        <dbReference type="ARBA" id="ARBA00023136"/>
    </source>
</evidence>
<keyword evidence="4 7" id="KW-0472">Membrane</keyword>
<keyword evidence="2 7" id="KW-0812">Transmembrane</keyword>
<evidence type="ECO:0000256" key="5">
    <source>
        <dbReference type="ARBA" id="ARBA00038359"/>
    </source>
</evidence>
<organism evidence="9 10">
    <name type="scientific">Dactylonectria estremocensis</name>
    <dbReference type="NCBI Taxonomy" id="1079267"/>
    <lineage>
        <taxon>Eukaryota</taxon>
        <taxon>Fungi</taxon>
        <taxon>Dikarya</taxon>
        <taxon>Ascomycota</taxon>
        <taxon>Pezizomycotina</taxon>
        <taxon>Sordariomycetes</taxon>
        <taxon>Hypocreomycetidae</taxon>
        <taxon>Hypocreales</taxon>
        <taxon>Nectriaceae</taxon>
        <taxon>Dactylonectria</taxon>
    </lineage>
</organism>
<gene>
    <name evidence="9" type="ORF">B0J13DRAFT_658585</name>
</gene>
<evidence type="ECO:0000256" key="6">
    <source>
        <dbReference type="SAM" id="MobiDB-lite"/>
    </source>
</evidence>
<comment type="subcellular location">
    <subcellularLocation>
        <location evidence="1">Membrane</location>
        <topology evidence="1">Multi-pass membrane protein</topology>
    </subcellularLocation>
</comment>
<evidence type="ECO:0000313" key="10">
    <source>
        <dbReference type="Proteomes" id="UP000717696"/>
    </source>
</evidence>
<accession>A0A9P9F4U6</accession>
<reference evidence="9" key="1">
    <citation type="journal article" date="2021" name="Nat. Commun.">
        <title>Genetic determinants of endophytism in the Arabidopsis root mycobiome.</title>
        <authorList>
            <person name="Mesny F."/>
            <person name="Miyauchi S."/>
            <person name="Thiergart T."/>
            <person name="Pickel B."/>
            <person name="Atanasova L."/>
            <person name="Karlsson M."/>
            <person name="Huettel B."/>
            <person name="Barry K.W."/>
            <person name="Haridas S."/>
            <person name="Chen C."/>
            <person name="Bauer D."/>
            <person name="Andreopoulos W."/>
            <person name="Pangilinan J."/>
            <person name="LaButti K."/>
            <person name="Riley R."/>
            <person name="Lipzen A."/>
            <person name="Clum A."/>
            <person name="Drula E."/>
            <person name="Henrissat B."/>
            <person name="Kohler A."/>
            <person name="Grigoriev I.V."/>
            <person name="Martin F.M."/>
            <person name="Hacquard S."/>
        </authorList>
    </citation>
    <scope>NUCLEOTIDE SEQUENCE</scope>
    <source>
        <strain evidence="9">MPI-CAGE-AT-0021</strain>
    </source>
</reference>
<comment type="similarity">
    <text evidence="5">Belongs to the SAT4 family.</text>
</comment>
<proteinExistence type="inferred from homology"/>
<dbReference type="GO" id="GO:0016020">
    <property type="term" value="C:membrane"/>
    <property type="evidence" value="ECO:0007669"/>
    <property type="project" value="UniProtKB-SubCell"/>
</dbReference>
<comment type="caution">
    <text evidence="9">The sequence shown here is derived from an EMBL/GenBank/DDBJ whole genome shotgun (WGS) entry which is preliminary data.</text>
</comment>
<evidence type="ECO:0000259" key="8">
    <source>
        <dbReference type="Pfam" id="PF20684"/>
    </source>
</evidence>
<feature type="region of interest" description="Disordered" evidence="6">
    <location>
        <begin position="317"/>
        <end position="350"/>
    </location>
</feature>
<feature type="transmembrane region" description="Helical" evidence="7">
    <location>
        <begin position="117"/>
        <end position="139"/>
    </location>
</feature>
<dbReference type="Pfam" id="PF20684">
    <property type="entry name" value="Fung_rhodopsin"/>
    <property type="match status" value="1"/>
</dbReference>
<feature type="transmembrane region" description="Helical" evidence="7">
    <location>
        <begin position="151"/>
        <end position="179"/>
    </location>
</feature>
<name>A0A9P9F4U6_9HYPO</name>
<dbReference type="InterPro" id="IPR052337">
    <property type="entry name" value="SAT4-like"/>
</dbReference>
<feature type="transmembrane region" description="Helical" evidence="7">
    <location>
        <begin position="37"/>
        <end position="59"/>
    </location>
</feature>
<keyword evidence="3 7" id="KW-1133">Transmembrane helix</keyword>
<evidence type="ECO:0000313" key="9">
    <source>
        <dbReference type="EMBL" id="KAH7152235.1"/>
    </source>
</evidence>
<dbReference type="AlphaFoldDB" id="A0A9P9F4U6"/>
<dbReference type="EMBL" id="JAGMUU010000005">
    <property type="protein sequence ID" value="KAH7152235.1"/>
    <property type="molecule type" value="Genomic_DNA"/>
</dbReference>
<evidence type="ECO:0000256" key="1">
    <source>
        <dbReference type="ARBA" id="ARBA00004141"/>
    </source>
</evidence>
<evidence type="ECO:0000256" key="3">
    <source>
        <dbReference type="ARBA" id="ARBA00022989"/>
    </source>
</evidence>
<feature type="compositionally biased region" description="Polar residues" evidence="6">
    <location>
        <begin position="317"/>
        <end position="328"/>
    </location>
</feature>
<evidence type="ECO:0000256" key="7">
    <source>
        <dbReference type="SAM" id="Phobius"/>
    </source>
</evidence>
<dbReference type="Proteomes" id="UP000717696">
    <property type="component" value="Unassembled WGS sequence"/>
</dbReference>
<feature type="transmembrane region" description="Helical" evidence="7">
    <location>
        <begin position="235"/>
        <end position="257"/>
    </location>
</feature>
<feature type="domain" description="Rhodopsin" evidence="8">
    <location>
        <begin position="55"/>
        <end position="301"/>
    </location>
</feature>
<feature type="transmembrane region" description="Helical" evidence="7">
    <location>
        <begin position="199"/>
        <end position="223"/>
    </location>
</feature>
<sequence>MRHEALLSWAHTVYSRAADEDAASGDYEYPYSRLQHIGFFILFFFPALALVVFSLRLYGRFSTKQYGFDDLLISIAMALSVAETGCSWKSMRTAFIGVHLADVPAQADLVLGWQWNFIIQILYNPILAIVKTSVLLFLLRLGGQKKEVRLAIYGLLAFNLALMVAIFICAIVQCTPVSYFWERASVNPPEGSCFDTSAFYIATAALTILTDVLVLILPFWIFLGLKLPLRVRAAIIGVFALGAIVTVMSILRLAWIVETSYFQDPTSPDYDPTYDIRFTYSAVETNLAIITASAPALRPLFLKWFPRFFSALKSSGQKYSNDQYGRSTGTKRSRAGTVVRSNHHNGPFPLKDIKGRSEIRGHSPTNSEEEIMTYNGILKTSEVAVHYGNRGAKDGESGGSICLGSYEARLLFAAGTLILRHRGGMRKRIRP</sequence>
<keyword evidence="10" id="KW-1185">Reference proteome</keyword>
<dbReference type="PANTHER" id="PTHR33048">
    <property type="entry name" value="PTH11-LIKE INTEGRAL MEMBRANE PROTEIN (AFU_ORTHOLOGUE AFUA_5G11245)"/>
    <property type="match status" value="1"/>
</dbReference>
<dbReference type="InterPro" id="IPR049326">
    <property type="entry name" value="Rhodopsin_dom_fungi"/>
</dbReference>
<evidence type="ECO:0000256" key="2">
    <source>
        <dbReference type="ARBA" id="ARBA00022692"/>
    </source>
</evidence>
<dbReference type="OrthoDB" id="5283415at2759"/>
<dbReference type="PANTHER" id="PTHR33048:SF47">
    <property type="entry name" value="INTEGRAL MEMBRANE PROTEIN-RELATED"/>
    <property type="match status" value="1"/>
</dbReference>
<protein>
    <submittedName>
        <fullName evidence="9">CFEM domain-containing protein</fullName>
    </submittedName>
</protein>